<comment type="caution">
    <text evidence="10">The sequence shown here is derived from an EMBL/GenBank/DDBJ whole genome shotgun (WGS) entry which is preliminary data.</text>
</comment>
<gene>
    <name evidence="10" type="ORF">RM530_16700</name>
</gene>
<dbReference type="SUPFAM" id="SSF103473">
    <property type="entry name" value="MFS general substrate transporter"/>
    <property type="match status" value="1"/>
</dbReference>
<feature type="transmembrane region" description="Helical" evidence="8">
    <location>
        <begin position="337"/>
        <end position="355"/>
    </location>
</feature>
<sequence>MSAVTHGGAPAVAGSPRLLVTFGTLSATMMQALDTTIANVALPHMQGSLSASQDQIAWVLTSYIVASAIATTPTGYLANRFGVKRIFLIAISGFTIASMLCGIAGNLGELVLFRLLQGVFGAALVPLSQTTLLDSYPREQQGSAMAAWGVGVMIGPILGPALGGWLTEHYSWRWVFYINVPIGIATFLALSAALPKSEPRRAEPMDFKGFAFLSIAIGSLQLMLDRGQSQDWFNSSEIMIECCTAIASFYLFVVHTLTTDRPFISPQLFRDRNLVGGLVVIAIMGIVLFSTFALLPPFLQNLQGYPVVTAGLVMAPRGIGTMIAMQISGRILRRVDARLPILVGMLLLAYALYWMSTFSLDVPSSHIVWSGFVQGLGIGFVFVPLSTLSFSTLPHAYRSDGTSLYALLRNVGSSVGIALAFAYQTYGTRMAHSVLVENVNPYNPALIGYVNGDTGLMGLSGLLQIEAEAQRQAAMIGMLGDFHYMAVGVLLGIPLLLLLKPVKHDQPNADEFEAAVME</sequence>
<feature type="transmembrane region" description="Helical" evidence="8">
    <location>
        <begin position="402"/>
        <end position="423"/>
    </location>
</feature>
<dbReference type="Pfam" id="PF07690">
    <property type="entry name" value="MFS_1"/>
    <property type="match status" value="1"/>
</dbReference>
<keyword evidence="7 8" id="KW-0472">Membrane</keyword>
<evidence type="ECO:0000259" key="9">
    <source>
        <dbReference type="PROSITE" id="PS50850"/>
    </source>
</evidence>
<keyword evidence="11" id="KW-1185">Reference proteome</keyword>
<comment type="similarity">
    <text evidence="2">Belongs to the major facilitator superfamily. EmrB family.</text>
</comment>
<evidence type="ECO:0000313" key="10">
    <source>
        <dbReference type="EMBL" id="MDT0498985.1"/>
    </source>
</evidence>
<dbReference type="InterPro" id="IPR036259">
    <property type="entry name" value="MFS_trans_sf"/>
</dbReference>
<dbReference type="PANTHER" id="PTHR42718">
    <property type="entry name" value="MAJOR FACILITATOR SUPERFAMILY MULTIDRUG TRANSPORTER MFSC"/>
    <property type="match status" value="1"/>
</dbReference>
<feature type="transmembrane region" description="Helical" evidence="8">
    <location>
        <begin position="305"/>
        <end position="325"/>
    </location>
</feature>
<dbReference type="PANTHER" id="PTHR42718:SF9">
    <property type="entry name" value="MAJOR FACILITATOR SUPERFAMILY MULTIDRUG TRANSPORTER MFSC"/>
    <property type="match status" value="1"/>
</dbReference>
<keyword evidence="4" id="KW-1003">Cell membrane</keyword>
<feature type="domain" description="Major facilitator superfamily (MFS) profile" evidence="9">
    <location>
        <begin position="20"/>
        <end position="504"/>
    </location>
</feature>
<dbReference type="Gene3D" id="1.20.1720.10">
    <property type="entry name" value="Multidrug resistance protein D"/>
    <property type="match status" value="1"/>
</dbReference>
<dbReference type="Proteomes" id="UP001254608">
    <property type="component" value="Unassembled WGS sequence"/>
</dbReference>
<evidence type="ECO:0000256" key="5">
    <source>
        <dbReference type="ARBA" id="ARBA00022692"/>
    </source>
</evidence>
<dbReference type="InterPro" id="IPR004638">
    <property type="entry name" value="EmrB-like"/>
</dbReference>
<feature type="transmembrane region" description="Helical" evidence="8">
    <location>
        <begin position="145"/>
        <end position="162"/>
    </location>
</feature>
<feature type="transmembrane region" description="Helical" evidence="8">
    <location>
        <begin position="482"/>
        <end position="499"/>
    </location>
</feature>
<evidence type="ECO:0000256" key="7">
    <source>
        <dbReference type="ARBA" id="ARBA00023136"/>
    </source>
</evidence>
<dbReference type="EMBL" id="JAVRIC010000031">
    <property type="protein sequence ID" value="MDT0498985.1"/>
    <property type="molecule type" value="Genomic_DNA"/>
</dbReference>
<dbReference type="InterPro" id="IPR020846">
    <property type="entry name" value="MFS_dom"/>
</dbReference>
<accession>A0ABU2WN68</accession>
<dbReference type="PROSITE" id="PS50850">
    <property type="entry name" value="MFS"/>
    <property type="match status" value="1"/>
</dbReference>
<evidence type="ECO:0000313" key="11">
    <source>
        <dbReference type="Proteomes" id="UP001254608"/>
    </source>
</evidence>
<evidence type="ECO:0000256" key="6">
    <source>
        <dbReference type="ARBA" id="ARBA00022989"/>
    </source>
</evidence>
<feature type="transmembrane region" description="Helical" evidence="8">
    <location>
        <begin position="174"/>
        <end position="195"/>
    </location>
</feature>
<name>A0ABU2WN68_9GAMM</name>
<organism evidence="10 11">
    <name type="scientific">Banduia mediterranea</name>
    <dbReference type="NCBI Taxonomy" id="3075609"/>
    <lineage>
        <taxon>Bacteria</taxon>
        <taxon>Pseudomonadati</taxon>
        <taxon>Pseudomonadota</taxon>
        <taxon>Gammaproteobacteria</taxon>
        <taxon>Nevskiales</taxon>
        <taxon>Algiphilaceae</taxon>
        <taxon>Banduia</taxon>
    </lineage>
</organism>
<feature type="transmembrane region" description="Helical" evidence="8">
    <location>
        <begin position="56"/>
        <end position="79"/>
    </location>
</feature>
<dbReference type="PRINTS" id="PR01036">
    <property type="entry name" value="TCRTETB"/>
</dbReference>
<reference evidence="10 11" key="1">
    <citation type="submission" date="2023-09" db="EMBL/GenBank/DDBJ databases">
        <authorList>
            <person name="Rey-Velasco X."/>
        </authorList>
    </citation>
    <scope>NUCLEOTIDE SEQUENCE [LARGE SCALE GENOMIC DNA]</scope>
    <source>
        <strain evidence="10 11">W345</strain>
    </source>
</reference>
<evidence type="ECO:0000256" key="8">
    <source>
        <dbReference type="SAM" id="Phobius"/>
    </source>
</evidence>
<comment type="subcellular location">
    <subcellularLocation>
        <location evidence="1">Cell membrane</location>
        <topology evidence="1">Multi-pass membrane protein</topology>
    </subcellularLocation>
</comment>
<dbReference type="RefSeq" id="WP_311366397.1">
    <property type="nucleotide sequence ID" value="NZ_JAVRIC010000031.1"/>
</dbReference>
<feature type="transmembrane region" description="Helical" evidence="8">
    <location>
        <begin position="367"/>
        <end position="390"/>
    </location>
</feature>
<keyword evidence="5 8" id="KW-0812">Transmembrane</keyword>
<evidence type="ECO:0000256" key="3">
    <source>
        <dbReference type="ARBA" id="ARBA00022448"/>
    </source>
</evidence>
<keyword evidence="6 8" id="KW-1133">Transmembrane helix</keyword>
<evidence type="ECO:0000256" key="2">
    <source>
        <dbReference type="ARBA" id="ARBA00008537"/>
    </source>
</evidence>
<keyword evidence="3" id="KW-0813">Transport</keyword>
<dbReference type="CDD" id="cd17503">
    <property type="entry name" value="MFS_LmrB_MDR_like"/>
    <property type="match status" value="1"/>
</dbReference>
<proteinExistence type="inferred from homology"/>
<feature type="transmembrane region" description="Helical" evidence="8">
    <location>
        <begin position="274"/>
        <end position="299"/>
    </location>
</feature>
<evidence type="ECO:0000256" key="1">
    <source>
        <dbReference type="ARBA" id="ARBA00004651"/>
    </source>
</evidence>
<evidence type="ECO:0000256" key="4">
    <source>
        <dbReference type="ARBA" id="ARBA00022475"/>
    </source>
</evidence>
<dbReference type="Gene3D" id="1.20.1250.20">
    <property type="entry name" value="MFS general substrate transporter like domains"/>
    <property type="match status" value="1"/>
</dbReference>
<feature type="transmembrane region" description="Helical" evidence="8">
    <location>
        <begin position="86"/>
        <end position="105"/>
    </location>
</feature>
<protein>
    <submittedName>
        <fullName evidence="10">DHA2 family efflux MFS transporter permease subunit</fullName>
    </submittedName>
</protein>
<dbReference type="NCBIfam" id="TIGR00711">
    <property type="entry name" value="efflux_EmrB"/>
    <property type="match status" value="1"/>
</dbReference>
<dbReference type="InterPro" id="IPR011701">
    <property type="entry name" value="MFS"/>
</dbReference>
<feature type="transmembrane region" description="Helical" evidence="8">
    <location>
        <begin position="236"/>
        <end position="253"/>
    </location>
</feature>